<dbReference type="OrthoDB" id="9809280at2"/>
<reference evidence="18" key="2">
    <citation type="submission" date="2021-08" db="EMBL/GenBank/DDBJ databases">
        <authorList>
            <person name="Nwanade C."/>
            <person name="Wang M."/>
            <person name="Masoudi A."/>
            <person name="Yu Z."/>
            <person name="Liu J."/>
        </authorList>
    </citation>
    <scope>NUCLEOTIDE SEQUENCE</scope>
    <source>
        <strain evidence="18">S056</strain>
    </source>
</reference>
<protein>
    <recommendedName>
        <fullName evidence="6">Succinate dehydrogenase hydrophobic membrane anchor subunit</fullName>
    </recommendedName>
</protein>
<evidence type="ECO:0000256" key="11">
    <source>
        <dbReference type="ARBA" id="ARBA00022723"/>
    </source>
</evidence>
<evidence type="ECO:0000256" key="8">
    <source>
        <dbReference type="ARBA" id="ARBA00022532"/>
    </source>
</evidence>
<dbReference type="CDD" id="cd03495">
    <property type="entry name" value="SQR_TypeC_SdhD_like"/>
    <property type="match status" value="1"/>
</dbReference>
<accession>A0A0P7IXC7</accession>
<dbReference type="RefSeq" id="WP_055188510.1">
    <property type="nucleotide sequence ID" value="NZ_CP080772.1"/>
</dbReference>
<dbReference type="GO" id="GO:0020037">
    <property type="term" value="F:heme binding"/>
    <property type="evidence" value="ECO:0007669"/>
    <property type="project" value="InterPro"/>
</dbReference>
<comment type="subcellular location">
    <subcellularLocation>
        <location evidence="3">Membrane</location>
        <topology evidence="3">Multi-pass membrane protein</topology>
    </subcellularLocation>
</comment>
<dbReference type="InterPro" id="IPR000701">
    <property type="entry name" value="SuccDH_FuR_B_TM-su"/>
</dbReference>
<evidence type="ECO:0000256" key="10">
    <source>
        <dbReference type="ARBA" id="ARBA00022692"/>
    </source>
</evidence>
<keyword evidence="9" id="KW-0349">Heme</keyword>
<dbReference type="EMBL" id="LKBA01000004">
    <property type="protein sequence ID" value="KPN64349.1"/>
    <property type="molecule type" value="Genomic_DNA"/>
</dbReference>
<sequence length="123" mass="13258">MQFLTDRKRAVGKGSSGSGTDHFWGQAISALGLLVLMPLFALTFGHALGMGYEEALAYYQRPFPAIIAAMTIVTAMVHFRHGIQVVIEDYSRGVTKKVLVAGCTAISYTIIATALYGLGRIAF</sequence>
<dbReference type="InterPro" id="IPR014312">
    <property type="entry name" value="Succ_DH_anchor"/>
</dbReference>
<dbReference type="InterPro" id="IPR034804">
    <property type="entry name" value="SQR/QFR_C/D"/>
</dbReference>
<evidence type="ECO:0000313" key="17">
    <source>
        <dbReference type="EMBL" id="KPN64349.1"/>
    </source>
</evidence>
<comment type="function">
    <text evidence="2">Membrane-anchoring subunit of succinate dehydrogenase (SDH).</text>
</comment>
<keyword evidence="13 16" id="KW-1133">Transmembrane helix</keyword>
<dbReference type="GeneID" id="75102195"/>
<evidence type="ECO:0000313" key="18">
    <source>
        <dbReference type="EMBL" id="UWP95920.1"/>
    </source>
</evidence>
<dbReference type="AlphaFoldDB" id="A0A0P7IXC7"/>
<dbReference type="GO" id="GO:0046872">
    <property type="term" value="F:metal ion binding"/>
    <property type="evidence" value="ECO:0007669"/>
    <property type="project" value="UniProtKB-KW"/>
</dbReference>
<organism evidence="17 19">
    <name type="scientific">Aliiroseovarius crassostreae</name>
    <dbReference type="NCBI Taxonomy" id="154981"/>
    <lineage>
        <taxon>Bacteria</taxon>
        <taxon>Pseudomonadati</taxon>
        <taxon>Pseudomonadota</taxon>
        <taxon>Alphaproteobacteria</taxon>
        <taxon>Rhodobacterales</taxon>
        <taxon>Paracoccaceae</taxon>
        <taxon>Aliiroseovarius</taxon>
    </lineage>
</organism>
<evidence type="ECO:0000256" key="2">
    <source>
        <dbReference type="ARBA" id="ARBA00004050"/>
    </source>
</evidence>
<evidence type="ECO:0000256" key="6">
    <source>
        <dbReference type="ARBA" id="ARBA00019425"/>
    </source>
</evidence>
<dbReference type="Proteomes" id="UP000050471">
    <property type="component" value="Unassembled WGS sequence"/>
</dbReference>
<evidence type="ECO:0000256" key="15">
    <source>
        <dbReference type="ARBA" id="ARBA00023136"/>
    </source>
</evidence>
<dbReference type="Proteomes" id="UP001057991">
    <property type="component" value="Chromosome"/>
</dbReference>
<keyword evidence="10 16" id="KW-0812">Transmembrane</keyword>
<evidence type="ECO:0000256" key="9">
    <source>
        <dbReference type="ARBA" id="ARBA00022617"/>
    </source>
</evidence>
<evidence type="ECO:0000256" key="4">
    <source>
        <dbReference type="ARBA" id="ARBA00005163"/>
    </source>
</evidence>
<dbReference type="STRING" id="154981.AKJ29_17140"/>
<comment type="pathway">
    <text evidence="4">Carbohydrate metabolism; tricarboxylic acid cycle.</text>
</comment>
<dbReference type="UniPathway" id="UPA00223"/>
<keyword evidence="7" id="KW-0813">Transport</keyword>
<evidence type="ECO:0000313" key="19">
    <source>
        <dbReference type="Proteomes" id="UP000050471"/>
    </source>
</evidence>
<comment type="cofactor">
    <cofactor evidence="1">
        <name>heme</name>
        <dbReference type="ChEBI" id="CHEBI:30413"/>
    </cofactor>
</comment>
<keyword evidence="8" id="KW-0816">Tricarboxylic acid cycle</keyword>
<evidence type="ECO:0000256" key="14">
    <source>
        <dbReference type="ARBA" id="ARBA00023004"/>
    </source>
</evidence>
<feature type="transmembrane region" description="Helical" evidence="16">
    <location>
        <begin position="23"/>
        <end position="50"/>
    </location>
</feature>
<dbReference type="GO" id="GO:0016020">
    <property type="term" value="C:membrane"/>
    <property type="evidence" value="ECO:0007669"/>
    <property type="project" value="UniProtKB-SubCell"/>
</dbReference>
<name>A0A0P7IXC7_9RHOB</name>
<feature type="transmembrane region" description="Helical" evidence="16">
    <location>
        <begin position="62"/>
        <end position="79"/>
    </location>
</feature>
<dbReference type="Pfam" id="PF01127">
    <property type="entry name" value="Sdh_cyt"/>
    <property type="match status" value="1"/>
</dbReference>
<evidence type="ECO:0000256" key="3">
    <source>
        <dbReference type="ARBA" id="ARBA00004141"/>
    </source>
</evidence>
<dbReference type="SUPFAM" id="SSF81343">
    <property type="entry name" value="Fumarate reductase respiratory complex transmembrane subunits"/>
    <property type="match status" value="1"/>
</dbReference>
<evidence type="ECO:0000256" key="16">
    <source>
        <dbReference type="SAM" id="Phobius"/>
    </source>
</evidence>
<evidence type="ECO:0000256" key="5">
    <source>
        <dbReference type="ARBA" id="ARBA00011558"/>
    </source>
</evidence>
<evidence type="ECO:0000256" key="12">
    <source>
        <dbReference type="ARBA" id="ARBA00022982"/>
    </source>
</evidence>
<keyword evidence="15 16" id="KW-0472">Membrane</keyword>
<dbReference type="EMBL" id="CP080776">
    <property type="protein sequence ID" value="UWP95920.1"/>
    <property type="molecule type" value="Genomic_DNA"/>
</dbReference>
<comment type="subunit">
    <text evidence="5">Part of an enzyme complex containing four subunits: a flavoprotein, an iron-sulfur protein, plus two membrane-anchoring proteins, SdhC and SdhD.</text>
</comment>
<keyword evidence="19" id="KW-1185">Reference proteome</keyword>
<keyword evidence="11" id="KW-0479">Metal-binding</keyword>
<reference evidence="17 19" key="1">
    <citation type="submission" date="2015-09" db="EMBL/GenBank/DDBJ databases">
        <title>Draft genome sequence of Aliiroseovarius crassostreae CV919-312TSm, the causative agent of Roseovarius Oyster Disease (formerly Juvenile Oyster Disease).</title>
        <authorList>
            <person name="Kessner L."/>
            <person name="Spinard E."/>
            <person name="Nelson D."/>
        </authorList>
    </citation>
    <scope>NUCLEOTIDE SEQUENCE [LARGE SCALE GENOMIC DNA]</scope>
    <source>
        <strain evidence="17 19">CV919-312</strain>
    </source>
</reference>
<dbReference type="Gene3D" id="1.20.1300.10">
    <property type="entry name" value="Fumarate reductase/succinate dehydrogenase, transmembrane subunit"/>
    <property type="match status" value="1"/>
</dbReference>
<evidence type="ECO:0000256" key="13">
    <source>
        <dbReference type="ARBA" id="ARBA00022989"/>
    </source>
</evidence>
<dbReference type="GO" id="GO:0006099">
    <property type="term" value="P:tricarboxylic acid cycle"/>
    <property type="evidence" value="ECO:0007669"/>
    <property type="project" value="UniProtKB-UniPathway"/>
</dbReference>
<gene>
    <name evidence="18" type="primary">sdhD</name>
    <name evidence="17" type="ORF">AKJ29_17140</name>
    <name evidence="18" type="ORF">K3X48_02675</name>
</gene>
<evidence type="ECO:0000256" key="7">
    <source>
        <dbReference type="ARBA" id="ARBA00022448"/>
    </source>
</evidence>
<feature type="transmembrane region" description="Helical" evidence="16">
    <location>
        <begin position="99"/>
        <end position="118"/>
    </location>
</feature>
<keyword evidence="14" id="KW-0408">Iron</keyword>
<evidence type="ECO:0000256" key="1">
    <source>
        <dbReference type="ARBA" id="ARBA00001971"/>
    </source>
</evidence>
<dbReference type="NCBIfam" id="TIGR02968">
    <property type="entry name" value="succ_dehyd_anc"/>
    <property type="match status" value="1"/>
</dbReference>
<proteinExistence type="predicted"/>
<keyword evidence="12" id="KW-0249">Electron transport</keyword>